<keyword evidence="2" id="KW-0472">Membrane</keyword>
<protein>
    <recommendedName>
        <fullName evidence="4">Membrane protein YhdT</fullName>
    </recommendedName>
</protein>
<keyword evidence="2" id="KW-0812">Transmembrane</keyword>
<organism evidence="3">
    <name type="scientific">uncultured delta proteobacterium</name>
    <dbReference type="NCBI Taxonomy" id="34034"/>
    <lineage>
        <taxon>Bacteria</taxon>
        <taxon>Deltaproteobacteria</taxon>
        <taxon>environmental samples</taxon>
    </lineage>
</organism>
<gene>
    <name evidence="3" type="ORF">KL86DPRO_10059</name>
</gene>
<dbReference type="EMBL" id="FLUQ01000001">
    <property type="protein sequence ID" value="SBV90618.1"/>
    <property type="molecule type" value="Genomic_DNA"/>
</dbReference>
<evidence type="ECO:0008006" key="4">
    <source>
        <dbReference type="Google" id="ProtNLM"/>
    </source>
</evidence>
<name>A0A212ITS1_9DELT</name>
<dbReference type="PANTHER" id="PTHR39174">
    <property type="entry name" value="INNER MEMBRANE PROTEIN-RELATED"/>
    <property type="match status" value="1"/>
</dbReference>
<evidence type="ECO:0000256" key="2">
    <source>
        <dbReference type="SAM" id="Phobius"/>
    </source>
</evidence>
<dbReference type="AlphaFoldDB" id="A0A212ITS1"/>
<feature type="transmembrane region" description="Helical" evidence="2">
    <location>
        <begin position="12"/>
        <end position="32"/>
    </location>
</feature>
<feature type="compositionally biased region" description="Low complexity" evidence="1">
    <location>
        <begin position="92"/>
        <end position="102"/>
    </location>
</feature>
<dbReference type="PANTHER" id="PTHR39174:SF1">
    <property type="entry name" value="INNER MEMBRANE PROTEIN"/>
    <property type="match status" value="1"/>
</dbReference>
<accession>A0A212ITS1</accession>
<sequence length="108" mass="12224">MMNNRFRQANREALIALGMYGFFFLWWTLFAFGLGSGDPEHYSYVFGMPAWFFYSCVVGYPVVTFLLWVVIRISFTDMPLDARENGRESDAPRNAAPSSSASGDREGA</sequence>
<feature type="region of interest" description="Disordered" evidence="1">
    <location>
        <begin position="84"/>
        <end position="108"/>
    </location>
</feature>
<proteinExistence type="predicted"/>
<dbReference type="InterPro" id="IPR010398">
    <property type="entry name" value="DUF997"/>
</dbReference>
<feature type="transmembrane region" description="Helical" evidence="2">
    <location>
        <begin position="52"/>
        <end position="71"/>
    </location>
</feature>
<reference evidence="3" key="1">
    <citation type="submission" date="2016-04" db="EMBL/GenBank/DDBJ databases">
        <authorList>
            <person name="Evans L.H."/>
            <person name="Alamgir A."/>
            <person name="Owens N."/>
            <person name="Weber N.D."/>
            <person name="Virtaneva K."/>
            <person name="Barbian K."/>
            <person name="Babar A."/>
            <person name="Rosenke K."/>
        </authorList>
    </citation>
    <scope>NUCLEOTIDE SEQUENCE</scope>
    <source>
        <strain evidence="3">86</strain>
    </source>
</reference>
<keyword evidence="2" id="KW-1133">Transmembrane helix</keyword>
<evidence type="ECO:0000256" key="1">
    <source>
        <dbReference type="SAM" id="MobiDB-lite"/>
    </source>
</evidence>
<evidence type="ECO:0000313" key="3">
    <source>
        <dbReference type="EMBL" id="SBV90618.1"/>
    </source>
</evidence>
<dbReference type="Pfam" id="PF06196">
    <property type="entry name" value="DUF997"/>
    <property type="match status" value="1"/>
</dbReference>